<organism evidence="1 2">
    <name type="scientific">Roseovarius litorisediminis</name>
    <dbReference type="NCBI Taxonomy" id="1312363"/>
    <lineage>
        <taxon>Bacteria</taxon>
        <taxon>Pseudomonadati</taxon>
        <taxon>Pseudomonadota</taxon>
        <taxon>Alphaproteobacteria</taxon>
        <taxon>Rhodobacterales</taxon>
        <taxon>Roseobacteraceae</taxon>
        <taxon>Roseovarius</taxon>
    </lineage>
</organism>
<accession>A0A1Y5T1V8</accession>
<evidence type="ECO:0008006" key="3">
    <source>
        <dbReference type="Google" id="ProtNLM"/>
    </source>
</evidence>
<dbReference type="OrthoDB" id="7840273at2"/>
<evidence type="ECO:0000313" key="1">
    <source>
        <dbReference type="EMBL" id="SLN52150.1"/>
    </source>
</evidence>
<dbReference type="RefSeq" id="WP_139837803.1">
    <property type="nucleotide sequence ID" value="NZ_FWFL01000007.1"/>
</dbReference>
<protein>
    <recommendedName>
        <fullName evidence="3">Phosphoadenosine phosphosulfate reductase</fullName>
    </recommendedName>
</protein>
<gene>
    <name evidence="1" type="ORF">PEL8287_02733</name>
</gene>
<keyword evidence="2" id="KW-1185">Reference proteome</keyword>
<dbReference type="AlphaFoldDB" id="A0A1Y5T1V8"/>
<dbReference type="Proteomes" id="UP000193827">
    <property type="component" value="Unassembled WGS sequence"/>
</dbReference>
<reference evidence="1 2" key="1">
    <citation type="submission" date="2017-03" db="EMBL/GenBank/DDBJ databases">
        <authorList>
            <person name="Afonso C.L."/>
            <person name="Miller P.J."/>
            <person name="Scott M.A."/>
            <person name="Spackman E."/>
            <person name="Goraichik I."/>
            <person name="Dimitrov K.M."/>
            <person name="Suarez D.L."/>
            <person name="Swayne D.E."/>
        </authorList>
    </citation>
    <scope>NUCLEOTIDE SEQUENCE [LARGE SCALE GENOMIC DNA]</scope>
    <source>
        <strain evidence="1 2">CECT 8287</strain>
    </source>
</reference>
<sequence length="320" mass="36856">MQDNSNRFDADLSDLDWSRWLEALSDIIDEDGYVETLGDKHVAAFLEEKQTLLVTFDTHKRVRAQSEIAHPLGWTMVRALGWSHLALVSNGDTWFRNERVYAYFDRLVDDGFFDEFDQVIFYGAGPCGYAAAAFSVVAPGAKVLVLQPQATLDPRLTEWDDRFLRMRRTAFDDRYGYAPDMLEAAAQAFVLYDPEVELDAMHAALFYRPHIERIRTRFLGPRLDEALIRMQLLPRLLAQLSADKLTPLSLARLLRERHKDPEYQTNLLRRLTIDDRSLLTSILCRKVLQQRDEPKFLTALTRAEKGLSHRPRGDAGPLHH</sequence>
<evidence type="ECO:0000313" key="2">
    <source>
        <dbReference type="Proteomes" id="UP000193827"/>
    </source>
</evidence>
<dbReference type="EMBL" id="FWFL01000007">
    <property type="protein sequence ID" value="SLN52150.1"/>
    <property type="molecule type" value="Genomic_DNA"/>
</dbReference>
<name>A0A1Y5T1V8_9RHOB</name>
<proteinExistence type="predicted"/>